<accession>A0AAV2G7A3</accession>
<dbReference type="AlphaFoldDB" id="A0AAV2G7A3"/>
<name>A0AAV2G7A3_9ROSI</name>
<evidence type="ECO:0000313" key="2">
    <source>
        <dbReference type="EMBL" id="CAL1405703.1"/>
    </source>
</evidence>
<feature type="compositionally biased region" description="Polar residues" evidence="1">
    <location>
        <begin position="165"/>
        <end position="187"/>
    </location>
</feature>
<feature type="region of interest" description="Disordered" evidence="1">
    <location>
        <begin position="162"/>
        <end position="187"/>
    </location>
</feature>
<proteinExistence type="predicted"/>
<protein>
    <submittedName>
        <fullName evidence="2">Uncharacterized protein</fullName>
    </submittedName>
</protein>
<evidence type="ECO:0000313" key="3">
    <source>
        <dbReference type="Proteomes" id="UP001497516"/>
    </source>
</evidence>
<keyword evidence="3" id="KW-1185">Reference proteome</keyword>
<feature type="region of interest" description="Disordered" evidence="1">
    <location>
        <begin position="27"/>
        <end position="69"/>
    </location>
</feature>
<organism evidence="2 3">
    <name type="scientific">Linum trigynum</name>
    <dbReference type="NCBI Taxonomy" id="586398"/>
    <lineage>
        <taxon>Eukaryota</taxon>
        <taxon>Viridiplantae</taxon>
        <taxon>Streptophyta</taxon>
        <taxon>Embryophyta</taxon>
        <taxon>Tracheophyta</taxon>
        <taxon>Spermatophyta</taxon>
        <taxon>Magnoliopsida</taxon>
        <taxon>eudicotyledons</taxon>
        <taxon>Gunneridae</taxon>
        <taxon>Pentapetalae</taxon>
        <taxon>rosids</taxon>
        <taxon>fabids</taxon>
        <taxon>Malpighiales</taxon>
        <taxon>Linaceae</taxon>
        <taxon>Linum</taxon>
    </lineage>
</organism>
<evidence type="ECO:0000256" key="1">
    <source>
        <dbReference type="SAM" id="MobiDB-lite"/>
    </source>
</evidence>
<reference evidence="2 3" key="1">
    <citation type="submission" date="2024-04" db="EMBL/GenBank/DDBJ databases">
        <authorList>
            <person name="Fracassetti M."/>
        </authorList>
    </citation>
    <scope>NUCLEOTIDE SEQUENCE [LARGE SCALE GENOMIC DNA]</scope>
</reference>
<dbReference type="EMBL" id="OZ034821">
    <property type="protein sequence ID" value="CAL1405703.1"/>
    <property type="molecule type" value="Genomic_DNA"/>
</dbReference>
<gene>
    <name evidence="2" type="ORF">LTRI10_LOCUS45475</name>
</gene>
<feature type="region of interest" description="Disordered" evidence="1">
    <location>
        <begin position="88"/>
        <end position="144"/>
    </location>
</feature>
<dbReference type="Proteomes" id="UP001497516">
    <property type="component" value="Chromosome 8"/>
</dbReference>
<sequence length="187" mass="20295">MEKTGRGCGSPRGYSLAKSSKLLISGKVRLGTSKYKAGESSSHDGRRGAKKPRKAAVPPSQPALRSLFNSAEVVCNQARRRRLVLEEDSDDGVFSTDPPEQEITTRRRVPSPAADDRRKIQHGMHPSDGARDISRTPPTVGKGRVHELKGKGLLCIGVLQKNKQKGGTSTLTRLRNTQPSPLHQSLA</sequence>